<dbReference type="AlphaFoldDB" id="A0A401T591"/>
<proteinExistence type="inferred from homology"/>
<dbReference type="PANTHER" id="PTHR13423">
    <property type="entry name" value="OUT AT FIRST"/>
    <property type="match status" value="1"/>
</dbReference>
<gene>
    <name evidence="5" type="ORF">chiPu_0016294</name>
</gene>
<comment type="similarity">
    <text evidence="1">Belongs to the OAF family.</text>
</comment>
<dbReference type="InterPro" id="IPR026315">
    <property type="entry name" value="Oaf"/>
</dbReference>
<dbReference type="InterPro" id="IPR053894">
    <property type="entry name" value="OAF_N"/>
</dbReference>
<protein>
    <recommendedName>
        <fullName evidence="2">Out at first protein homolog</fullName>
    </recommendedName>
</protein>
<evidence type="ECO:0000256" key="1">
    <source>
        <dbReference type="ARBA" id="ARBA00005786"/>
    </source>
</evidence>
<evidence type="ECO:0000313" key="5">
    <source>
        <dbReference type="EMBL" id="GCC37787.1"/>
    </source>
</evidence>
<reference evidence="5 6" key="1">
    <citation type="journal article" date="2018" name="Nat. Ecol. Evol.">
        <title>Shark genomes provide insights into elasmobranch evolution and the origin of vertebrates.</title>
        <authorList>
            <person name="Hara Y"/>
            <person name="Yamaguchi K"/>
            <person name="Onimaru K"/>
            <person name="Kadota M"/>
            <person name="Koyanagi M"/>
            <person name="Keeley SD"/>
            <person name="Tatsumi K"/>
            <person name="Tanaka K"/>
            <person name="Motone F"/>
            <person name="Kageyama Y"/>
            <person name="Nozu R"/>
            <person name="Adachi N"/>
            <person name="Nishimura O"/>
            <person name="Nakagawa R"/>
            <person name="Tanegashima C"/>
            <person name="Kiyatake I"/>
            <person name="Matsumoto R"/>
            <person name="Murakumo K"/>
            <person name="Nishida K"/>
            <person name="Terakita A"/>
            <person name="Kuratani S"/>
            <person name="Sato K"/>
            <person name="Hyodo S Kuraku.S."/>
        </authorList>
    </citation>
    <scope>NUCLEOTIDE SEQUENCE [LARGE SCALE GENOMIC DNA]</scope>
</reference>
<evidence type="ECO:0000259" key="4">
    <source>
        <dbReference type="Pfam" id="PF22873"/>
    </source>
</evidence>
<dbReference type="PANTHER" id="PTHR13423:SF2">
    <property type="entry name" value="OUT AT FIRST PROTEIN HOMOLOG"/>
    <property type="match status" value="1"/>
</dbReference>
<evidence type="ECO:0000256" key="2">
    <source>
        <dbReference type="ARBA" id="ARBA00021639"/>
    </source>
</evidence>
<dbReference type="Pfam" id="PF14941">
    <property type="entry name" value="OAF_N"/>
    <property type="match status" value="1"/>
</dbReference>
<dbReference type="OMA" id="YMDVAVN"/>
<evidence type="ECO:0000313" key="6">
    <source>
        <dbReference type="Proteomes" id="UP000287033"/>
    </source>
</evidence>
<evidence type="ECO:0000259" key="3">
    <source>
        <dbReference type="Pfam" id="PF14941"/>
    </source>
</evidence>
<name>A0A401T591_CHIPU</name>
<feature type="domain" description="Out at first protein BRICHOS-like" evidence="3">
    <location>
        <begin position="6"/>
        <end position="107"/>
    </location>
</feature>
<keyword evidence="6" id="KW-1185">Reference proteome</keyword>
<organism evidence="5 6">
    <name type="scientific">Chiloscyllium punctatum</name>
    <name type="common">Brownbanded bambooshark</name>
    <name type="synonym">Hemiscyllium punctatum</name>
    <dbReference type="NCBI Taxonomy" id="137246"/>
    <lineage>
        <taxon>Eukaryota</taxon>
        <taxon>Metazoa</taxon>
        <taxon>Chordata</taxon>
        <taxon>Craniata</taxon>
        <taxon>Vertebrata</taxon>
        <taxon>Chondrichthyes</taxon>
        <taxon>Elasmobranchii</taxon>
        <taxon>Galeomorphii</taxon>
        <taxon>Galeoidea</taxon>
        <taxon>Orectolobiformes</taxon>
        <taxon>Hemiscylliidae</taxon>
        <taxon>Chiloscyllium</taxon>
    </lineage>
</organism>
<dbReference type="STRING" id="137246.A0A401T591"/>
<feature type="domain" description="Out at first C-terminal" evidence="4">
    <location>
        <begin position="129"/>
        <end position="196"/>
    </location>
</feature>
<dbReference type="Proteomes" id="UP000287033">
    <property type="component" value="Unassembled WGS sequence"/>
</dbReference>
<sequence length="198" mass="23056">MFNYPDVKIIRSLILGELERGQRQFQGLCFITRLPKNEMIPSESMAKLRQKNPRTVRVAEEQRGPEHLYMDVAVNYSRASHLSAHIHSVCAEAMDAVYTRQSDVKYWIEKGIEPSIFEVLAVAEDVPHCRLSQDRWKGCICHYSLCIEWYPCFLKYCRTKDSAGKTSSYKCGIKSCQKCSHFDFYVPQKQLCLWDEDI</sequence>
<dbReference type="Pfam" id="PF22873">
    <property type="entry name" value="OAF_C"/>
    <property type="match status" value="1"/>
</dbReference>
<comment type="caution">
    <text evidence="5">The sequence shown here is derived from an EMBL/GenBank/DDBJ whole genome shotgun (WGS) entry which is preliminary data.</text>
</comment>
<dbReference type="InterPro" id="IPR053897">
    <property type="entry name" value="Oaf_C"/>
</dbReference>
<dbReference type="EMBL" id="BEZZ01001055">
    <property type="protein sequence ID" value="GCC37787.1"/>
    <property type="molecule type" value="Genomic_DNA"/>
</dbReference>
<dbReference type="OrthoDB" id="5947176at2759"/>
<accession>A0A401T591</accession>